<dbReference type="RefSeq" id="WP_126811983.1">
    <property type="nucleotide sequence ID" value="NZ_NGKC01000002.1"/>
</dbReference>
<sequence>MKVQLLKARSAMMDYYLLDQAKLSRPLSDEDIMLLSEQLCLSHGCKKSGVKSLLVVEPADNHYSLAKVRFIHQSGKEVRLDGHGLQVAATYLSRKHQLDEFHIRCMHADLFVKKHTSLSNNRQSFRIQIEPVSFQLKTLPMNYRQKLTLINEPIPELSADHLFIAIATPAPHVLSFVEEADFLDADLARIGERANRDDQLFPEGVSVSFILRTSPSELSLKTFEPGLGLTRPSGTAVCAASLVHVLTGDGEPFSPIAVTHHCGIEHVVVHIEHQDGYWLEFIGSAELECYSCFKHADIAEGKVSQRQYVEPL</sequence>
<reference evidence="3 4" key="1">
    <citation type="submission" date="2017-05" db="EMBL/GenBank/DDBJ databases">
        <title>Vagococcus spp. assemblies.</title>
        <authorList>
            <person name="Gulvik C.A."/>
        </authorList>
    </citation>
    <scope>NUCLEOTIDE SEQUENCE [LARGE SCALE GENOMIC DNA]</scope>
    <source>
        <strain evidence="3 4">LMG 24798</strain>
    </source>
</reference>
<accession>A0A430B091</accession>
<gene>
    <name evidence="3" type="ORF">CBF27_02225</name>
</gene>
<protein>
    <recommendedName>
        <fullName evidence="5">Diaminopimelate epimerase</fullName>
    </recommendedName>
</protein>
<dbReference type="EMBL" id="NGKC01000002">
    <property type="protein sequence ID" value="RSU13738.1"/>
    <property type="molecule type" value="Genomic_DNA"/>
</dbReference>
<evidence type="ECO:0000256" key="2">
    <source>
        <dbReference type="ARBA" id="ARBA00023235"/>
    </source>
</evidence>
<evidence type="ECO:0000313" key="4">
    <source>
        <dbReference type="Proteomes" id="UP000286773"/>
    </source>
</evidence>
<evidence type="ECO:0008006" key="5">
    <source>
        <dbReference type="Google" id="ProtNLM"/>
    </source>
</evidence>
<dbReference type="GO" id="GO:0009089">
    <property type="term" value="P:lysine biosynthetic process via diaminopimelate"/>
    <property type="evidence" value="ECO:0007669"/>
    <property type="project" value="InterPro"/>
</dbReference>
<evidence type="ECO:0000256" key="1">
    <source>
        <dbReference type="ARBA" id="ARBA00010219"/>
    </source>
</evidence>
<dbReference type="OrthoDB" id="9805408at2"/>
<dbReference type="InterPro" id="IPR001653">
    <property type="entry name" value="DAP_epimerase_DapF"/>
</dbReference>
<organism evidence="3 4">
    <name type="scientific">Vagococcus acidifermentans</name>
    <dbReference type="NCBI Taxonomy" id="564710"/>
    <lineage>
        <taxon>Bacteria</taxon>
        <taxon>Bacillati</taxon>
        <taxon>Bacillota</taxon>
        <taxon>Bacilli</taxon>
        <taxon>Lactobacillales</taxon>
        <taxon>Enterococcaceae</taxon>
        <taxon>Vagococcus</taxon>
    </lineage>
</organism>
<proteinExistence type="inferred from homology"/>
<dbReference type="Gene3D" id="3.10.310.10">
    <property type="entry name" value="Diaminopimelate Epimerase, Chain A, domain 1"/>
    <property type="match status" value="2"/>
</dbReference>
<dbReference type="SUPFAM" id="SSF54506">
    <property type="entry name" value="Diaminopimelate epimerase-like"/>
    <property type="match status" value="1"/>
</dbReference>
<dbReference type="GO" id="GO:0008837">
    <property type="term" value="F:diaminopimelate epimerase activity"/>
    <property type="evidence" value="ECO:0007669"/>
    <property type="project" value="InterPro"/>
</dbReference>
<evidence type="ECO:0000313" key="3">
    <source>
        <dbReference type="EMBL" id="RSU13738.1"/>
    </source>
</evidence>
<dbReference type="AlphaFoldDB" id="A0A430B091"/>
<dbReference type="Proteomes" id="UP000286773">
    <property type="component" value="Unassembled WGS sequence"/>
</dbReference>
<comment type="caution">
    <text evidence="3">The sequence shown here is derived from an EMBL/GenBank/DDBJ whole genome shotgun (WGS) entry which is preliminary data.</text>
</comment>
<name>A0A430B091_9ENTE</name>
<dbReference type="GO" id="GO:0005829">
    <property type="term" value="C:cytosol"/>
    <property type="evidence" value="ECO:0007669"/>
    <property type="project" value="TreeGrafter"/>
</dbReference>
<comment type="similarity">
    <text evidence="1">Belongs to the diaminopimelate epimerase family.</text>
</comment>
<dbReference type="PANTHER" id="PTHR31689:SF0">
    <property type="entry name" value="DIAMINOPIMELATE EPIMERASE"/>
    <property type="match status" value="1"/>
</dbReference>
<dbReference type="PANTHER" id="PTHR31689">
    <property type="entry name" value="DIAMINOPIMELATE EPIMERASE, CHLOROPLASTIC"/>
    <property type="match status" value="1"/>
</dbReference>
<keyword evidence="4" id="KW-1185">Reference proteome</keyword>
<keyword evidence="2" id="KW-0413">Isomerase</keyword>